<feature type="transmembrane region" description="Helical" evidence="1">
    <location>
        <begin position="375"/>
        <end position="397"/>
    </location>
</feature>
<dbReference type="AlphaFoldDB" id="A0A6P1E688"/>
<accession>A0A6P1E688</accession>
<feature type="transmembrane region" description="Helical" evidence="1">
    <location>
        <begin position="350"/>
        <end position="369"/>
    </location>
</feature>
<keyword evidence="1" id="KW-0472">Membrane</keyword>
<dbReference type="GeneID" id="69058426"/>
<dbReference type="EMBL" id="CP047121">
    <property type="protein sequence ID" value="QHB52248.1"/>
    <property type="molecule type" value="Genomic_DNA"/>
</dbReference>
<feature type="transmembrane region" description="Helical" evidence="1">
    <location>
        <begin position="55"/>
        <end position="79"/>
    </location>
</feature>
<feature type="transmembrane region" description="Helical" evidence="1">
    <location>
        <begin position="284"/>
        <end position="299"/>
    </location>
</feature>
<name>A0A6P1E688_LENHI</name>
<reference evidence="2 3" key="1">
    <citation type="submission" date="2019-12" db="EMBL/GenBank/DDBJ databases">
        <title>Lactobacillus hilgardii FLUB.</title>
        <authorList>
            <person name="Gustaw K."/>
        </authorList>
    </citation>
    <scope>NUCLEOTIDE SEQUENCE [LARGE SCALE GENOMIC DNA]</scope>
    <source>
        <strain evidence="2 3">FLUB</strain>
    </source>
</reference>
<evidence type="ECO:0000313" key="3">
    <source>
        <dbReference type="Proteomes" id="UP000465035"/>
    </source>
</evidence>
<keyword evidence="1" id="KW-0812">Transmembrane</keyword>
<protein>
    <submittedName>
        <fullName evidence="2">ABC transporter permease</fullName>
    </submittedName>
</protein>
<dbReference type="PIRSF" id="PIRSF037259">
    <property type="entry name" value="EcsB_ABC"/>
    <property type="match status" value="1"/>
</dbReference>
<dbReference type="Pfam" id="PF05975">
    <property type="entry name" value="EcsB"/>
    <property type="match status" value="1"/>
</dbReference>
<feature type="transmembrane region" description="Helical" evidence="1">
    <location>
        <begin position="20"/>
        <end position="43"/>
    </location>
</feature>
<evidence type="ECO:0000313" key="2">
    <source>
        <dbReference type="EMBL" id="QHB52248.1"/>
    </source>
</evidence>
<sequence>MKTLFKKRLGAHLTELTKYLRLVFNDYFVLALVFMIGGLGYYYSNALKQLTTGLWWAPLLIIIVLLISVQTGRMATLIEDPDYVFLLPQEAELIGYLKRAFWYSTILAALMQLLFWIVLMPFIQVTVSASAPQLFSLLGTIIFLKVAWMNADFARKYHLQHKWMGNRWLFRLIIPVVVLAISIYVNYFIGVVLAAIVMIGGLFTQNAWKKRSVDWQTLIADENSRMHSIYQFFNLFTDVPSLKGSVKRRRYLDWLLHKIKLLPDNTYLYLYAHGIIRDNEMSGLYVRLTVIGTLLLVFIKGEVLPIVLCLLFLYLIGFQMIPFYFHFDDNAFVHIYPVTTEFQLKNFQRVLLMMMGTVAVIFAITVIAVNLTAPVTVIGVLIGEAIEVGLFIFMYVPRRIKKSEFSR</sequence>
<dbReference type="GO" id="GO:0016020">
    <property type="term" value="C:membrane"/>
    <property type="evidence" value="ECO:0007669"/>
    <property type="project" value="InterPro"/>
</dbReference>
<feature type="transmembrane region" description="Helical" evidence="1">
    <location>
        <begin position="100"/>
        <end position="123"/>
    </location>
</feature>
<feature type="transmembrane region" description="Helical" evidence="1">
    <location>
        <begin position="191"/>
        <end position="208"/>
    </location>
</feature>
<dbReference type="Proteomes" id="UP000465035">
    <property type="component" value="Chromosome"/>
</dbReference>
<feature type="transmembrane region" description="Helical" evidence="1">
    <location>
        <begin position="305"/>
        <end position="325"/>
    </location>
</feature>
<feature type="transmembrane region" description="Helical" evidence="1">
    <location>
        <begin position="168"/>
        <end position="185"/>
    </location>
</feature>
<feature type="transmembrane region" description="Helical" evidence="1">
    <location>
        <begin position="129"/>
        <end position="148"/>
    </location>
</feature>
<dbReference type="RefSeq" id="WP_003554389.1">
    <property type="nucleotide sequence ID" value="NZ_CABKOL010000102.1"/>
</dbReference>
<keyword evidence="1" id="KW-1133">Transmembrane helix</keyword>
<proteinExistence type="predicted"/>
<organism evidence="2 3">
    <name type="scientific">Lentilactobacillus hilgardii</name>
    <name type="common">Lactobacillus hilgardii</name>
    <dbReference type="NCBI Taxonomy" id="1588"/>
    <lineage>
        <taxon>Bacteria</taxon>
        <taxon>Bacillati</taxon>
        <taxon>Bacillota</taxon>
        <taxon>Bacilli</taxon>
        <taxon>Lactobacillales</taxon>
        <taxon>Lactobacillaceae</taxon>
        <taxon>Lentilactobacillus</taxon>
    </lineage>
</organism>
<gene>
    <name evidence="2" type="ORF">GQR93_08620</name>
</gene>
<dbReference type="InterPro" id="IPR010288">
    <property type="entry name" value="EcsB_ABC"/>
</dbReference>
<evidence type="ECO:0000256" key="1">
    <source>
        <dbReference type="SAM" id="Phobius"/>
    </source>
</evidence>